<feature type="region of interest" description="Disordered" evidence="1">
    <location>
        <begin position="189"/>
        <end position="288"/>
    </location>
</feature>
<dbReference type="AlphaFoldDB" id="A0A162Q252"/>
<feature type="compositionally biased region" description="Polar residues" evidence="1">
    <location>
        <begin position="409"/>
        <end position="418"/>
    </location>
</feature>
<dbReference type="EMBL" id="LFIW01000165">
    <property type="protein sequence ID" value="KZL87924.1"/>
    <property type="molecule type" value="Genomic_DNA"/>
</dbReference>
<gene>
    <name evidence="2" type="ORF">CI238_05062</name>
</gene>
<feature type="region of interest" description="Disordered" evidence="1">
    <location>
        <begin position="896"/>
        <end position="928"/>
    </location>
</feature>
<feature type="region of interest" description="Disordered" evidence="1">
    <location>
        <begin position="444"/>
        <end position="594"/>
    </location>
</feature>
<keyword evidence="3" id="KW-1185">Reference proteome</keyword>
<evidence type="ECO:0000313" key="2">
    <source>
        <dbReference type="EMBL" id="KZL87924.1"/>
    </source>
</evidence>
<feature type="compositionally biased region" description="Low complexity" evidence="1">
    <location>
        <begin position="908"/>
        <end position="917"/>
    </location>
</feature>
<feature type="compositionally biased region" description="Low complexity" evidence="1">
    <location>
        <begin position="668"/>
        <end position="681"/>
    </location>
</feature>
<evidence type="ECO:0000313" key="3">
    <source>
        <dbReference type="Proteomes" id="UP000076584"/>
    </source>
</evidence>
<feature type="compositionally biased region" description="Polar residues" evidence="1">
    <location>
        <begin position="279"/>
        <end position="288"/>
    </location>
</feature>
<feature type="non-terminal residue" evidence="2">
    <location>
        <position position="1"/>
    </location>
</feature>
<protein>
    <submittedName>
        <fullName evidence="2">Uncharacterized protein</fullName>
    </submittedName>
</protein>
<sequence>LSRPIARSPRPGPETPSSVGLISAHSLRSLPGPAGFLDSPLPRQLALPSLFFAVYSILWSYPSCTPNKTSLGPSARRCLCAFDFRPSLTPAYNRRLPGSVVIAQPGESPHGGRQVAIMGFLKFFSSKRPLDKPQNEIKAQAYDATTASLPPLLGTYPVAGNGPTNVFEDLQRSHHKMSETSLSFIAGSETAAPAPPVPRFRDASVERPSSAPGSAMPDLSPSSRRGRDSSRGPPLSFRKPRVGSVPLTTSGSSPTPKQRSNIPAALFEGDPFRPPSAPFSHSRTFSMQSPGTAARGFIDLLDAQSEIKPSGFQSRVKASGVRDYGEDVADRNIGENGVDLTSERVQAFYATAAIPRAQHSRALTPASARAQLGNKKELSNSLGRLKSVDNEGRTKSLTTSSGHVPFRTNMFNPESSPSREPIMESVAESVRGRRRQSLGAYIPTTPSSFVPAGPLNSHPPTVDTSGPQSARQHKRRSTLGGEAPLNELGIFPASGGGPTVSLSSPKASQKPVHLAKHNYSLPVQQRPRTSSHTPVETYHAARPPSRGGLVASPTFSSPTQKPPSKRHTLFATGAPARHTELPRNAKLDDGNGTRGWVGRVEVESFVGSRDVASPAPSPHVMRSGHSWRDSQDDWYQSPKPRGSPHENDALDEIFEHVPIRRNSLRQWSVSSATPTTSSTSSFLRPHSRHTTTTSVDLATKASFMNDSHSSLHSGTGDYSSFRTALESVLSSPFDLVNPRAGFSIDDYLSSDDDIDADSFVTTRIGDPGHSSGHEEELLFSDNGYGEGGLQLPGLFDGPFNVPDPNTTSPERPNMRYSLSSPSRFVRRMSLDPWIEAPISPLDEEEDDDDLFDIPMRSDLALGRRGTRRISALGTMYQSIEEEKEEKFDVRTAVRMRKEAKARQRAMARPRQQQQRWAGDAAEKRGGSG</sequence>
<accession>A0A162Q252</accession>
<reference evidence="2 3" key="1">
    <citation type="submission" date="2015-06" db="EMBL/GenBank/DDBJ databases">
        <title>Survival trade-offs in plant roots during colonization by closely related pathogenic and mutualistic fungi.</title>
        <authorList>
            <person name="Hacquard S."/>
            <person name="Kracher B."/>
            <person name="Hiruma K."/>
            <person name="Weinman A."/>
            <person name="Muench P."/>
            <person name="Garrido Oter R."/>
            <person name="Ver Loren van Themaat E."/>
            <person name="Dallerey J.-F."/>
            <person name="Damm U."/>
            <person name="Henrissat B."/>
            <person name="Lespinet O."/>
            <person name="Thon M."/>
            <person name="Kemen E."/>
            <person name="McHardy A.C."/>
            <person name="Schulze-Lefert P."/>
            <person name="O'Connell R.J."/>
        </authorList>
    </citation>
    <scope>NUCLEOTIDE SEQUENCE [LARGE SCALE GENOMIC DNA]</scope>
    <source>
        <strain evidence="2 3">MAFF 238704</strain>
    </source>
</reference>
<feature type="compositionally biased region" description="Basic and acidic residues" evidence="1">
    <location>
        <begin position="577"/>
        <end position="591"/>
    </location>
</feature>
<name>A0A162Q252_COLIC</name>
<dbReference type="Proteomes" id="UP000076584">
    <property type="component" value="Unassembled WGS sequence"/>
</dbReference>
<comment type="caution">
    <text evidence="2">The sequence shown here is derived from an EMBL/GenBank/DDBJ whole genome shotgun (WGS) entry which is preliminary data.</text>
</comment>
<feature type="compositionally biased region" description="Polar residues" evidence="1">
    <location>
        <begin position="458"/>
        <end position="470"/>
    </location>
</feature>
<evidence type="ECO:0000256" key="1">
    <source>
        <dbReference type="SAM" id="MobiDB-lite"/>
    </source>
</evidence>
<feature type="region of interest" description="Disordered" evidence="1">
    <location>
        <begin position="668"/>
        <end position="690"/>
    </location>
</feature>
<feature type="compositionally biased region" description="Polar residues" evidence="1">
    <location>
        <begin position="521"/>
        <end position="534"/>
    </location>
</feature>
<feature type="region of interest" description="Disordered" evidence="1">
    <location>
        <begin position="608"/>
        <end position="647"/>
    </location>
</feature>
<organism evidence="2 3">
    <name type="scientific">Colletotrichum incanum</name>
    <name type="common">Soybean anthracnose fungus</name>
    <dbReference type="NCBI Taxonomy" id="1573173"/>
    <lineage>
        <taxon>Eukaryota</taxon>
        <taxon>Fungi</taxon>
        <taxon>Dikarya</taxon>
        <taxon>Ascomycota</taxon>
        <taxon>Pezizomycotina</taxon>
        <taxon>Sordariomycetes</taxon>
        <taxon>Hypocreomycetidae</taxon>
        <taxon>Glomerellales</taxon>
        <taxon>Glomerellaceae</taxon>
        <taxon>Colletotrichum</taxon>
        <taxon>Colletotrichum spaethianum species complex</taxon>
    </lineage>
</organism>
<proteinExistence type="predicted"/>
<feature type="compositionally biased region" description="Polar residues" evidence="1">
    <location>
        <begin position="246"/>
        <end position="261"/>
    </location>
</feature>
<feature type="region of interest" description="Disordered" evidence="1">
    <location>
        <begin position="390"/>
        <end position="421"/>
    </location>
</feature>